<evidence type="ECO:0000313" key="2">
    <source>
        <dbReference type="EMBL" id="MFC0270288.1"/>
    </source>
</evidence>
<sequence length="99" mass="11483">MPIFVILIIFSLSFYLYYKVKFYRSRKPYEKQWISSKSSIALGVFVLFFGLNQLFMYRSTVSLVIGIVFVIVGIGSCWAGYRAFKHYSPLAIKEASEKN</sequence>
<dbReference type="Proteomes" id="UP001589854">
    <property type="component" value="Unassembled WGS sequence"/>
</dbReference>
<reference evidence="2 3" key="1">
    <citation type="submission" date="2024-09" db="EMBL/GenBank/DDBJ databases">
        <authorList>
            <person name="Sun Q."/>
            <person name="Mori K."/>
        </authorList>
    </citation>
    <scope>NUCLEOTIDE SEQUENCE [LARGE SCALE GENOMIC DNA]</scope>
    <source>
        <strain evidence="2 3">CCM 7228</strain>
    </source>
</reference>
<accession>A0ABV6G9D6</accession>
<evidence type="ECO:0000256" key="1">
    <source>
        <dbReference type="SAM" id="Phobius"/>
    </source>
</evidence>
<name>A0ABV6G9D6_9BACI</name>
<dbReference type="InterPro" id="IPR025618">
    <property type="entry name" value="YtpI"/>
</dbReference>
<dbReference type="RefSeq" id="WP_378930364.1">
    <property type="nucleotide sequence ID" value="NZ_JBHLVO010000001.1"/>
</dbReference>
<protein>
    <submittedName>
        <fullName evidence="2">YtpI family protein</fullName>
    </submittedName>
</protein>
<keyword evidence="1" id="KW-1133">Transmembrane helix</keyword>
<dbReference type="EMBL" id="JBHLVO010000001">
    <property type="protein sequence ID" value="MFC0270288.1"/>
    <property type="molecule type" value="Genomic_DNA"/>
</dbReference>
<gene>
    <name evidence="2" type="ORF">ACFFIX_02280</name>
</gene>
<keyword evidence="3" id="KW-1185">Reference proteome</keyword>
<comment type="caution">
    <text evidence="2">The sequence shown here is derived from an EMBL/GenBank/DDBJ whole genome shotgun (WGS) entry which is preliminary data.</text>
</comment>
<proteinExistence type="predicted"/>
<keyword evidence="1" id="KW-0472">Membrane</keyword>
<feature type="transmembrane region" description="Helical" evidence="1">
    <location>
        <begin position="6"/>
        <end position="22"/>
    </location>
</feature>
<dbReference type="Pfam" id="PF14007">
    <property type="entry name" value="YtpI"/>
    <property type="match status" value="1"/>
</dbReference>
<evidence type="ECO:0000313" key="3">
    <source>
        <dbReference type="Proteomes" id="UP001589854"/>
    </source>
</evidence>
<feature type="transmembrane region" description="Helical" evidence="1">
    <location>
        <begin position="34"/>
        <end position="55"/>
    </location>
</feature>
<feature type="transmembrane region" description="Helical" evidence="1">
    <location>
        <begin position="61"/>
        <end position="81"/>
    </location>
</feature>
<organism evidence="2 3">
    <name type="scientific">Metabacillus herbersteinensis</name>
    <dbReference type="NCBI Taxonomy" id="283816"/>
    <lineage>
        <taxon>Bacteria</taxon>
        <taxon>Bacillati</taxon>
        <taxon>Bacillota</taxon>
        <taxon>Bacilli</taxon>
        <taxon>Bacillales</taxon>
        <taxon>Bacillaceae</taxon>
        <taxon>Metabacillus</taxon>
    </lineage>
</organism>
<keyword evidence="1" id="KW-0812">Transmembrane</keyword>